<keyword evidence="1" id="KW-0175">Coiled coil</keyword>
<gene>
    <name evidence="2" type="ORF">PM001_LOCUS7998</name>
</gene>
<evidence type="ECO:0000313" key="3">
    <source>
        <dbReference type="Proteomes" id="UP001162060"/>
    </source>
</evidence>
<proteinExistence type="predicted"/>
<feature type="coiled-coil region" evidence="1">
    <location>
        <begin position="415"/>
        <end position="484"/>
    </location>
</feature>
<name>A0AAV1TNH7_9STRA</name>
<accession>A0AAV1TNH7</accession>
<comment type="caution">
    <text evidence="2">The sequence shown here is derived from an EMBL/GenBank/DDBJ whole genome shotgun (WGS) entry which is preliminary data.</text>
</comment>
<reference evidence="2" key="1">
    <citation type="submission" date="2024-01" db="EMBL/GenBank/DDBJ databases">
        <authorList>
            <person name="Webb A."/>
        </authorList>
    </citation>
    <scope>NUCLEOTIDE SEQUENCE</scope>
    <source>
        <strain evidence="2">Pm1</strain>
    </source>
</reference>
<evidence type="ECO:0000256" key="1">
    <source>
        <dbReference type="SAM" id="Coils"/>
    </source>
</evidence>
<organism evidence="2 3">
    <name type="scientific">Peronospora matthiolae</name>
    <dbReference type="NCBI Taxonomy" id="2874970"/>
    <lineage>
        <taxon>Eukaryota</taxon>
        <taxon>Sar</taxon>
        <taxon>Stramenopiles</taxon>
        <taxon>Oomycota</taxon>
        <taxon>Peronosporomycetes</taxon>
        <taxon>Peronosporales</taxon>
        <taxon>Peronosporaceae</taxon>
        <taxon>Peronospora</taxon>
    </lineage>
</organism>
<feature type="coiled-coil region" evidence="1">
    <location>
        <begin position="70"/>
        <end position="104"/>
    </location>
</feature>
<dbReference type="Proteomes" id="UP001162060">
    <property type="component" value="Unassembled WGS sequence"/>
</dbReference>
<dbReference type="EMBL" id="CAKLBY020000066">
    <property type="protein sequence ID" value="CAK7922827.1"/>
    <property type="molecule type" value="Genomic_DNA"/>
</dbReference>
<evidence type="ECO:0000313" key="2">
    <source>
        <dbReference type="EMBL" id="CAK7922827.1"/>
    </source>
</evidence>
<dbReference type="AlphaFoldDB" id="A0AAV1TNH7"/>
<sequence>MEKLGPDDASAKKSTYAQDDMGELRKYIVEMMQAEMELMETIKSKEHQVAGTNARIKNVKELIIQEHRRYTTLVKDLDDDAKELRRLEEKRFVAEEKHRRFRDAVAQRESEVQVLRDEFQRQREAMLSLRCQILNAMTQLETLSSMDESVKNDALSVTAAMKEWSEPIPQRAARQEICSKIEHTKQSTVQLERETSQLIEKWTRIEAELSNCELEVHKLRELLFSKEKEAAVALERLRQETLRLIRENDKIEGKLKTKRKKFRTKIKNEISTLKRRISFITAELEKCQMTNEDMLSHIGAMGAKREELEARLSARDEQLAVEENVIAELSTAIATGDQSKDDFDTKCLQEKLATKRSAVEAVQKKLQEKQNLLKISNEGQAQVNETLGDIDTQILRTKDTAAALDGEIISLAKDLEVQEVKRQSLSTLLDKAEKENDDLQVEIQECQRLNKSLVKKQAKLRRQKASLLKQKQEQTSELRQAENLRGVLAKGIQYGTQYAHDLDNANTHNNDLRKRIEVELRHQELILQEQCAREEHKLQAEVMAWDDKIKRMEQELRIEA</sequence>
<protein>
    <submittedName>
        <fullName evidence="2">Uncharacterized protein</fullName>
    </submittedName>
</protein>